<evidence type="ECO:0000313" key="3">
    <source>
        <dbReference type="Proteomes" id="UP000193240"/>
    </source>
</evidence>
<feature type="region of interest" description="Disordered" evidence="1">
    <location>
        <begin position="120"/>
        <end position="398"/>
    </location>
</feature>
<feature type="compositionally biased region" description="Low complexity" evidence="1">
    <location>
        <begin position="138"/>
        <end position="152"/>
    </location>
</feature>
<proteinExistence type="predicted"/>
<feature type="compositionally biased region" description="Low complexity" evidence="1">
    <location>
        <begin position="248"/>
        <end position="267"/>
    </location>
</feature>
<accession>A0A1Y2M431</accession>
<feature type="compositionally biased region" description="Low complexity" evidence="1">
    <location>
        <begin position="56"/>
        <end position="95"/>
    </location>
</feature>
<feature type="compositionally biased region" description="Low complexity" evidence="1">
    <location>
        <begin position="309"/>
        <end position="320"/>
    </location>
</feature>
<feature type="compositionally biased region" description="Polar residues" evidence="1">
    <location>
        <begin position="1"/>
        <end position="11"/>
    </location>
</feature>
<keyword evidence="3" id="KW-1185">Reference proteome</keyword>
<feature type="compositionally biased region" description="Basic and acidic residues" evidence="1">
    <location>
        <begin position="325"/>
        <end position="338"/>
    </location>
</feature>
<gene>
    <name evidence="2" type="ORF">B5807_04130</name>
</gene>
<feature type="compositionally biased region" description="Polar residues" evidence="1">
    <location>
        <begin position="528"/>
        <end position="544"/>
    </location>
</feature>
<feature type="compositionally biased region" description="Polar residues" evidence="1">
    <location>
        <begin position="376"/>
        <end position="387"/>
    </location>
</feature>
<feature type="compositionally biased region" description="Polar residues" evidence="1">
    <location>
        <begin position="34"/>
        <end position="44"/>
    </location>
</feature>
<evidence type="ECO:0000313" key="2">
    <source>
        <dbReference type="EMBL" id="OSS50569.1"/>
    </source>
</evidence>
<dbReference type="AlphaFoldDB" id="A0A1Y2M431"/>
<feature type="region of interest" description="Disordered" evidence="1">
    <location>
        <begin position="1"/>
        <end position="105"/>
    </location>
</feature>
<dbReference type="EMBL" id="KZ107841">
    <property type="protein sequence ID" value="OSS50569.1"/>
    <property type="molecule type" value="Genomic_DNA"/>
</dbReference>
<name>A0A1Y2M431_EPING</name>
<feature type="compositionally biased region" description="Polar residues" evidence="1">
    <location>
        <begin position="441"/>
        <end position="452"/>
    </location>
</feature>
<dbReference type="OMA" id="SKWDGVP"/>
<protein>
    <submittedName>
        <fullName evidence="2">Uncharacterized protein</fullName>
    </submittedName>
</protein>
<feature type="compositionally biased region" description="Polar residues" evidence="1">
    <location>
        <begin position="209"/>
        <end position="222"/>
    </location>
</feature>
<dbReference type="InParanoid" id="A0A1Y2M431"/>
<feature type="compositionally biased region" description="Polar residues" evidence="1">
    <location>
        <begin position="339"/>
        <end position="362"/>
    </location>
</feature>
<reference evidence="2 3" key="1">
    <citation type="journal article" date="2017" name="Genome Announc.">
        <title>Genome sequence of the saprophytic ascomycete Epicoccum nigrum ICMP 19927 strain isolated from New Zealand.</title>
        <authorList>
            <person name="Fokin M."/>
            <person name="Fleetwood D."/>
            <person name="Weir B.S."/>
            <person name="Villas-Boas S.G."/>
        </authorList>
    </citation>
    <scope>NUCLEOTIDE SEQUENCE [LARGE SCALE GENOMIC DNA]</scope>
    <source>
        <strain evidence="2 3">ICMP 19927</strain>
    </source>
</reference>
<dbReference type="Proteomes" id="UP000193240">
    <property type="component" value="Unassembled WGS sequence"/>
</dbReference>
<feature type="region of interest" description="Disordered" evidence="1">
    <location>
        <begin position="420"/>
        <end position="463"/>
    </location>
</feature>
<evidence type="ECO:0000256" key="1">
    <source>
        <dbReference type="SAM" id="MobiDB-lite"/>
    </source>
</evidence>
<feature type="region of interest" description="Disordered" evidence="1">
    <location>
        <begin position="505"/>
        <end position="544"/>
    </location>
</feature>
<sequence>MAPGTNLTAQSPRAGPGPRVPKLKYRNPLPPDQISPSSQTSFQEMTRPPLLQRHISTTSSEFPTSPFRPSFETSASATSSSVASINSSASSSNESKAPKKKKNSSVFSFLTLKEPSQLALEQFTEQQRKQGNGKGTISPSTSSVRTSASFASKKLPDSVPKVNSKWDGIPDAVKRRQSTAATANRRSKDTKRSSGSSFEAKGSHISAMPWNNSEFSVMSNESRGPPPSIASRHAGINADIYHNGHYVPSSPSENSLSEPSYYSPEEPMASGALPVEHSNASNHVEVDSLASRPHPTTDLERITDEPESLRSASPASSADSVDTVVRAEADAIYEKLNDRPQQQGFWSDSATATRMPSESGSKPSVPESHDFLFDIPSSTPSQKNDSPMASPPVGYLPLAVSHTESPAHYAPSIVRDKQPAVAHYTPSRPVLNFSRPRAPSILQSNKSFQSAPPTAIAPSSLRSRAMSSGLPTLYENSIASTESLETIRDDNDAASFAPSELSEHWYQSPRDRLGLGGQMRKGGVLPWTTVSSEDTSARDSQQPS</sequence>
<organism evidence="2 3">
    <name type="scientific">Epicoccum nigrum</name>
    <name type="common">Soil fungus</name>
    <name type="synonym">Epicoccum purpurascens</name>
    <dbReference type="NCBI Taxonomy" id="105696"/>
    <lineage>
        <taxon>Eukaryota</taxon>
        <taxon>Fungi</taxon>
        <taxon>Dikarya</taxon>
        <taxon>Ascomycota</taxon>
        <taxon>Pezizomycotina</taxon>
        <taxon>Dothideomycetes</taxon>
        <taxon>Pleosporomycetidae</taxon>
        <taxon>Pleosporales</taxon>
        <taxon>Pleosporineae</taxon>
        <taxon>Didymellaceae</taxon>
        <taxon>Epicoccum</taxon>
    </lineage>
</organism>
<feature type="compositionally biased region" description="Basic and acidic residues" evidence="1">
    <location>
        <begin position="295"/>
        <end position="308"/>
    </location>
</feature>